<feature type="chain" id="PRO_5046028310" evidence="1">
    <location>
        <begin position="17"/>
        <end position="118"/>
    </location>
</feature>
<name>A0ABR4QQN6_9CEST</name>
<accession>A0ABR4QQN6</accession>
<organism evidence="2 3">
    <name type="scientific">Taenia crassiceps</name>
    <dbReference type="NCBI Taxonomy" id="6207"/>
    <lineage>
        <taxon>Eukaryota</taxon>
        <taxon>Metazoa</taxon>
        <taxon>Spiralia</taxon>
        <taxon>Lophotrochozoa</taxon>
        <taxon>Platyhelminthes</taxon>
        <taxon>Cestoda</taxon>
        <taxon>Eucestoda</taxon>
        <taxon>Cyclophyllidea</taxon>
        <taxon>Taeniidae</taxon>
        <taxon>Taenia</taxon>
    </lineage>
</organism>
<proteinExistence type="predicted"/>
<protein>
    <submittedName>
        <fullName evidence="2">Damage-control phosphatase ARMT1</fullName>
    </submittedName>
</protein>
<keyword evidence="1" id="KW-0732">Signal</keyword>
<sequence>MLLSSISLAYFSCSACWHYPNPIAMPGQALPSMLNASNSAFALATIRDRLPVILVKTLDDLFEDVKSVVSEMSKLRYEIMTNKPLVPLLPEPDTADIDVYNETILKRICHGLVLRGFL</sequence>
<reference evidence="2 3" key="1">
    <citation type="journal article" date="2022" name="Front. Cell. Infect. Microbiol.">
        <title>The Genomes of Two Strains of Taenia crassiceps the Animal Model for the Study of Human Cysticercosis.</title>
        <authorList>
            <person name="Bobes R.J."/>
            <person name="Estrada K."/>
            <person name="Rios-Valencia D.G."/>
            <person name="Calderon-Gallegos A."/>
            <person name="de la Torre P."/>
            <person name="Carrero J.C."/>
            <person name="Sanchez-Flores A."/>
            <person name="Laclette J.P."/>
        </authorList>
    </citation>
    <scope>NUCLEOTIDE SEQUENCE [LARGE SCALE GENOMIC DNA]</scope>
    <source>
        <strain evidence="2">WFUcys</strain>
    </source>
</reference>
<comment type="caution">
    <text evidence="2">The sequence shown here is derived from an EMBL/GenBank/DDBJ whole genome shotgun (WGS) entry which is preliminary data.</text>
</comment>
<gene>
    <name evidence="2" type="ORF">TcWFU_001521</name>
</gene>
<dbReference type="Proteomes" id="UP001651158">
    <property type="component" value="Unassembled WGS sequence"/>
</dbReference>
<dbReference type="Gene3D" id="1.20.930.60">
    <property type="match status" value="1"/>
</dbReference>
<evidence type="ECO:0000313" key="2">
    <source>
        <dbReference type="EMBL" id="KAL5111398.1"/>
    </source>
</evidence>
<evidence type="ECO:0000313" key="3">
    <source>
        <dbReference type="Proteomes" id="UP001651158"/>
    </source>
</evidence>
<feature type="signal peptide" evidence="1">
    <location>
        <begin position="1"/>
        <end position="16"/>
    </location>
</feature>
<keyword evidence="3" id="KW-1185">Reference proteome</keyword>
<dbReference type="EMBL" id="JAKROA010000001">
    <property type="protein sequence ID" value="KAL5111398.1"/>
    <property type="molecule type" value="Genomic_DNA"/>
</dbReference>
<evidence type="ECO:0000256" key="1">
    <source>
        <dbReference type="SAM" id="SignalP"/>
    </source>
</evidence>